<reference evidence="1 2" key="1">
    <citation type="journal article" date="2015" name="Nature">
        <title>rRNA introns, odd ribosomes, and small enigmatic genomes across a large radiation of phyla.</title>
        <authorList>
            <person name="Brown C.T."/>
            <person name="Hug L.A."/>
            <person name="Thomas B.C."/>
            <person name="Sharon I."/>
            <person name="Castelle C.J."/>
            <person name="Singh A."/>
            <person name="Wilkins M.J."/>
            <person name="Williams K.H."/>
            <person name="Banfield J.F."/>
        </authorList>
    </citation>
    <scope>NUCLEOTIDE SEQUENCE [LARGE SCALE GENOMIC DNA]</scope>
</reference>
<dbReference type="STRING" id="1618387.UW44_C0003G0089"/>
<gene>
    <name evidence="1" type="ORF">UW44_C0003G0089</name>
</gene>
<protein>
    <submittedName>
        <fullName evidence="1">Uncharacterized protein</fullName>
    </submittedName>
</protein>
<comment type="caution">
    <text evidence="1">The sequence shown here is derived from an EMBL/GenBank/DDBJ whole genome shotgun (WGS) entry which is preliminary data.</text>
</comment>
<sequence>MGYYDPHHQIKVDLRKQREENFIREETATGPGRIYRPAEVPTSYEVVLLPHVRESRYFLALQDGSILVYVSCDKYYPSEPPHVYLGTVGAMKKLMVLSENSTGIVTEDGLLEVRNCRFPSWEGLRMIPLKMENYIFKEENGKLTVTPKK</sequence>
<accession>A0A0G1HYL6</accession>
<dbReference type="Proteomes" id="UP000034006">
    <property type="component" value="Unassembled WGS sequence"/>
</dbReference>
<evidence type="ECO:0000313" key="2">
    <source>
        <dbReference type="Proteomes" id="UP000034006"/>
    </source>
</evidence>
<dbReference type="EMBL" id="LCIH01000003">
    <property type="protein sequence ID" value="KKT52246.1"/>
    <property type="molecule type" value="Genomic_DNA"/>
</dbReference>
<evidence type="ECO:0000313" key="1">
    <source>
        <dbReference type="EMBL" id="KKT52246.1"/>
    </source>
</evidence>
<name>A0A0G1HYL6_9BACT</name>
<organism evidence="1 2">
    <name type="scientific">Candidatus Collierbacteria bacterium GW2011_GWB2_44_22</name>
    <dbReference type="NCBI Taxonomy" id="1618387"/>
    <lineage>
        <taxon>Bacteria</taxon>
        <taxon>Candidatus Collieribacteriota</taxon>
    </lineage>
</organism>
<dbReference type="AlphaFoldDB" id="A0A0G1HYL6"/>
<proteinExistence type="predicted"/>